<feature type="transmembrane region" description="Helical" evidence="1">
    <location>
        <begin position="181"/>
        <end position="197"/>
    </location>
</feature>
<organism evidence="2 3">
    <name type="scientific">Candidatus Eubacterium avistercoris</name>
    <dbReference type="NCBI Taxonomy" id="2838567"/>
    <lineage>
        <taxon>Bacteria</taxon>
        <taxon>Bacillati</taxon>
        <taxon>Bacillota</taxon>
        <taxon>Clostridia</taxon>
        <taxon>Eubacteriales</taxon>
        <taxon>Eubacteriaceae</taxon>
        <taxon>Eubacterium</taxon>
    </lineage>
</organism>
<comment type="caution">
    <text evidence="2">The sequence shown here is derived from an EMBL/GenBank/DDBJ whole genome shotgun (WGS) entry which is preliminary data.</text>
</comment>
<keyword evidence="1" id="KW-0472">Membrane</keyword>
<feature type="non-terminal residue" evidence="2">
    <location>
        <position position="208"/>
    </location>
</feature>
<reference evidence="2" key="1">
    <citation type="journal article" date="2021" name="PeerJ">
        <title>Extensive microbial diversity within the chicken gut microbiome revealed by metagenomics and culture.</title>
        <authorList>
            <person name="Gilroy R."/>
            <person name="Ravi A."/>
            <person name="Getino M."/>
            <person name="Pursley I."/>
            <person name="Horton D.L."/>
            <person name="Alikhan N.F."/>
            <person name="Baker D."/>
            <person name="Gharbi K."/>
            <person name="Hall N."/>
            <person name="Watson M."/>
            <person name="Adriaenssens E.M."/>
            <person name="Foster-Nyarko E."/>
            <person name="Jarju S."/>
            <person name="Secka A."/>
            <person name="Antonio M."/>
            <person name="Oren A."/>
            <person name="Chaudhuri R.R."/>
            <person name="La Ragione R."/>
            <person name="Hildebrand F."/>
            <person name="Pallen M.J."/>
        </authorList>
    </citation>
    <scope>NUCLEOTIDE SEQUENCE</scope>
    <source>
        <strain evidence="2">CHK192-9172</strain>
    </source>
</reference>
<accession>A0A9D2IHN3</accession>
<keyword evidence="1" id="KW-0812">Transmembrane</keyword>
<evidence type="ECO:0000313" key="2">
    <source>
        <dbReference type="EMBL" id="HIZ08713.1"/>
    </source>
</evidence>
<dbReference type="EMBL" id="DXCH01000331">
    <property type="protein sequence ID" value="HIZ08713.1"/>
    <property type="molecule type" value="Genomic_DNA"/>
</dbReference>
<dbReference type="Proteomes" id="UP000824024">
    <property type="component" value="Unassembled WGS sequence"/>
</dbReference>
<evidence type="ECO:0000256" key="1">
    <source>
        <dbReference type="SAM" id="Phobius"/>
    </source>
</evidence>
<evidence type="ECO:0000313" key="3">
    <source>
        <dbReference type="Proteomes" id="UP000824024"/>
    </source>
</evidence>
<dbReference type="AlphaFoldDB" id="A0A9D2IHN3"/>
<evidence type="ECO:0008006" key="4">
    <source>
        <dbReference type="Google" id="ProtNLM"/>
    </source>
</evidence>
<feature type="transmembrane region" description="Helical" evidence="1">
    <location>
        <begin position="123"/>
        <end position="142"/>
    </location>
</feature>
<protein>
    <recommendedName>
        <fullName evidence="4">Glycosyltransferase RgtA/B/C/D-like domain-containing protein</fullName>
    </recommendedName>
</protein>
<gene>
    <name evidence="2" type="ORF">IAA08_12355</name>
</gene>
<name>A0A9D2IHN3_9FIRM</name>
<sequence>MGNRHNMPRKHKRTSRLLFLSVLILQILFAVFWSSQKAGFWVDELWSYGLANSYYHPYVYIEGPVEEGWVPGEYFGDYVTADTEHRFDYGSVFYNQEQDTHPPLFYMVLHTISSFFPETFGKWYGLFPNIIYFSITSILVYLWCSKLSGGNQNFALLAMIFWGFSIAAMSCVIYIRMYMLLTMWFVATLYLHSCMLMENRQSFRQLAA</sequence>
<proteinExistence type="predicted"/>
<reference evidence="2" key="2">
    <citation type="submission" date="2021-04" db="EMBL/GenBank/DDBJ databases">
        <authorList>
            <person name="Gilroy R."/>
        </authorList>
    </citation>
    <scope>NUCLEOTIDE SEQUENCE</scope>
    <source>
        <strain evidence="2">CHK192-9172</strain>
    </source>
</reference>
<keyword evidence="1" id="KW-1133">Transmembrane helix</keyword>
<feature type="transmembrane region" description="Helical" evidence="1">
    <location>
        <begin position="154"/>
        <end position="175"/>
    </location>
</feature>